<dbReference type="InterPro" id="IPR015421">
    <property type="entry name" value="PyrdxlP-dep_Trfase_major"/>
</dbReference>
<proteinExistence type="predicted"/>
<dbReference type="PANTHER" id="PTHR21152:SF40">
    <property type="entry name" value="ALANINE--GLYOXYLATE AMINOTRANSFERASE"/>
    <property type="match status" value="1"/>
</dbReference>
<dbReference type="Gene3D" id="3.40.640.10">
    <property type="entry name" value="Type I PLP-dependent aspartate aminotransferase-like (Major domain)"/>
    <property type="match status" value="1"/>
</dbReference>
<dbReference type="Pfam" id="PF00266">
    <property type="entry name" value="Aminotran_5"/>
    <property type="match status" value="1"/>
</dbReference>
<dbReference type="InterPro" id="IPR015424">
    <property type="entry name" value="PyrdxlP-dep_Trfase"/>
</dbReference>
<dbReference type="SUPFAM" id="SSF53383">
    <property type="entry name" value="PLP-dependent transferases"/>
    <property type="match status" value="1"/>
</dbReference>
<dbReference type="GO" id="GO:0019265">
    <property type="term" value="P:glycine biosynthetic process, by transamination of glyoxylate"/>
    <property type="evidence" value="ECO:0007669"/>
    <property type="project" value="TreeGrafter"/>
</dbReference>
<evidence type="ECO:0000313" key="3">
    <source>
        <dbReference type="EMBL" id="KNE19894.1"/>
    </source>
</evidence>
<protein>
    <submittedName>
        <fullName evidence="3">Septum site-determining protein</fullName>
    </submittedName>
</protein>
<gene>
    <name evidence="3" type="ORF">AFK71_15880</name>
</gene>
<reference evidence="4" key="1">
    <citation type="submission" date="2015-07" db="EMBL/GenBank/DDBJ databases">
        <title>Fjat-10053 dsm26.</title>
        <authorList>
            <person name="Liu B."/>
            <person name="Wang J."/>
            <person name="Zhu Y."/>
            <person name="Liu G."/>
            <person name="Chen Q."/>
            <person name="Chen Z."/>
            <person name="Lan J."/>
            <person name="Che J."/>
            <person name="Ge C."/>
            <person name="Shi H."/>
            <person name="Pan Z."/>
            <person name="Liu X."/>
        </authorList>
    </citation>
    <scope>NUCLEOTIDE SEQUENCE [LARGE SCALE GENOMIC DNA]</scope>
    <source>
        <strain evidence="4">DSM 26</strain>
    </source>
</reference>
<dbReference type="Pfam" id="PF00583">
    <property type="entry name" value="Acetyltransf_1"/>
    <property type="match status" value="1"/>
</dbReference>
<dbReference type="PROSITE" id="PS51186">
    <property type="entry name" value="GNAT"/>
    <property type="match status" value="1"/>
</dbReference>
<dbReference type="AlphaFoldDB" id="A0A0L0QMZ9"/>
<comment type="caution">
    <text evidence="3">The sequence shown here is derived from an EMBL/GenBank/DDBJ whole genome shotgun (WGS) entry which is preliminary data.</text>
</comment>
<dbReference type="Gene3D" id="3.40.630.30">
    <property type="match status" value="1"/>
</dbReference>
<evidence type="ECO:0000256" key="2">
    <source>
        <dbReference type="ARBA" id="ARBA00022898"/>
    </source>
</evidence>
<dbReference type="Gene3D" id="3.90.1150.10">
    <property type="entry name" value="Aspartate Aminotransferase, domain 1"/>
    <property type="match status" value="1"/>
</dbReference>
<evidence type="ECO:0000313" key="4">
    <source>
        <dbReference type="Proteomes" id="UP000036780"/>
    </source>
</evidence>
<keyword evidence="2" id="KW-0663">Pyridoxal phosphate</keyword>
<dbReference type="GeneID" id="66871010"/>
<dbReference type="InterPro" id="IPR016181">
    <property type="entry name" value="Acyl_CoA_acyltransferase"/>
</dbReference>
<accession>A0A0L0QMZ9</accession>
<dbReference type="InterPro" id="IPR015422">
    <property type="entry name" value="PyrdxlP-dep_Trfase_small"/>
</dbReference>
<dbReference type="InterPro" id="IPR000192">
    <property type="entry name" value="Aminotrans_V_dom"/>
</dbReference>
<dbReference type="OrthoDB" id="389074at2"/>
<dbReference type="PANTHER" id="PTHR21152">
    <property type="entry name" value="AMINOTRANSFERASE CLASS V"/>
    <property type="match status" value="1"/>
</dbReference>
<dbReference type="Proteomes" id="UP000036780">
    <property type="component" value="Unassembled WGS sequence"/>
</dbReference>
<dbReference type="GO" id="GO:0008453">
    <property type="term" value="F:alanine-glyoxylate transaminase activity"/>
    <property type="evidence" value="ECO:0007669"/>
    <property type="project" value="TreeGrafter"/>
</dbReference>
<evidence type="ECO:0000256" key="1">
    <source>
        <dbReference type="ARBA" id="ARBA00001933"/>
    </source>
</evidence>
<sequence length="539" mass="61336">MKESLSVVYKIADLAEELEQIYRLNYETFVEEIPQHETNHEHRLVDRFNDKNTYVVAKRNDEVIGMISVNDQRPFSLDQKLNNLDDFLPEHAIPCEIRLLAIKKQYRGGRIFYGLCERLVDYCLEKGFNMAVISGTLRQTKLYKHLGFQAFGPLVGTEEAPYQPMYLTKKNFERASKLFERMLRKEEQRNHYNFLPGPVEVSNEVKKAWGDKAVSHRAKDVHDVIENVQQQLCRLTKANYVEIAVGTGTLANDMIAAQLTTISSKGLVLANGEFGERLIKHASRFNLSFYTITKPWSKPISLAEIEQTLDKHREIGWLWTVHCETSTGYVYPLEKLKQLCNKYGVRLCMDTCSTVGVMSVDLASVYLASTVSGKGLGSYPGLAIVFHQEKLLPNEAIPSYLDLGKYQINGSIPYTHSSNGLFALQAALQQLQPERTELFREICQEFQKAGMEVLTGENYSPGIVTICLNPMIDSRKFGDALKQKGVHVSYESGYLLNHNWFQVAIMGQHQASNILKGIKIIVEVYQQFSKAKEFSRCES</sequence>
<dbReference type="GO" id="GO:0016747">
    <property type="term" value="F:acyltransferase activity, transferring groups other than amino-acyl groups"/>
    <property type="evidence" value="ECO:0007669"/>
    <property type="project" value="InterPro"/>
</dbReference>
<name>A0A0L0QMZ9_VIRPA</name>
<dbReference type="EMBL" id="LGTO01000007">
    <property type="protein sequence ID" value="KNE19894.1"/>
    <property type="molecule type" value="Genomic_DNA"/>
</dbReference>
<dbReference type="InterPro" id="IPR000182">
    <property type="entry name" value="GNAT_dom"/>
</dbReference>
<keyword evidence="4" id="KW-1185">Reference proteome</keyword>
<dbReference type="RefSeq" id="WP_050352456.1">
    <property type="nucleotide sequence ID" value="NZ_CP073011.1"/>
</dbReference>
<comment type="cofactor">
    <cofactor evidence="1">
        <name>pyridoxal 5'-phosphate</name>
        <dbReference type="ChEBI" id="CHEBI:597326"/>
    </cofactor>
</comment>
<dbReference type="PATRIC" id="fig|1473.5.peg.1856"/>
<organism evidence="3 4">
    <name type="scientific">Virgibacillus pantothenticus</name>
    <dbReference type="NCBI Taxonomy" id="1473"/>
    <lineage>
        <taxon>Bacteria</taxon>
        <taxon>Bacillati</taxon>
        <taxon>Bacillota</taxon>
        <taxon>Bacilli</taxon>
        <taxon>Bacillales</taxon>
        <taxon>Bacillaceae</taxon>
        <taxon>Virgibacillus</taxon>
    </lineage>
</organism>
<dbReference type="SUPFAM" id="SSF55729">
    <property type="entry name" value="Acyl-CoA N-acyltransferases (Nat)"/>
    <property type="match status" value="1"/>
</dbReference>
<dbReference type="GO" id="GO:0004760">
    <property type="term" value="F:L-serine-pyruvate transaminase activity"/>
    <property type="evidence" value="ECO:0007669"/>
    <property type="project" value="TreeGrafter"/>
</dbReference>